<evidence type="ECO:0000256" key="1">
    <source>
        <dbReference type="SAM" id="MobiDB-lite"/>
    </source>
</evidence>
<evidence type="ECO:0000256" key="2">
    <source>
        <dbReference type="SAM" id="SignalP"/>
    </source>
</evidence>
<keyword evidence="2" id="KW-0732">Signal</keyword>
<organism evidence="3 4">
    <name type="scientific">Pyrenophora tritici-repentis</name>
    <dbReference type="NCBI Taxonomy" id="45151"/>
    <lineage>
        <taxon>Eukaryota</taxon>
        <taxon>Fungi</taxon>
        <taxon>Dikarya</taxon>
        <taxon>Ascomycota</taxon>
        <taxon>Pezizomycotina</taxon>
        <taxon>Dothideomycetes</taxon>
        <taxon>Pleosporomycetidae</taxon>
        <taxon>Pleosporales</taxon>
        <taxon>Pleosporineae</taxon>
        <taxon>Pleosporaceae</taxon>
        <taxon>Pyrenophora</taxon>
    </lineage>
</organism>
<gene>
    <name evidence="3" type="ORF">PtrM4_126180</name>
</gene>
<dbReference type="AlphaFoldDB" id="A0A5M9KYI6"/>
<reference evidence="3" key="1">
    <citation type="journal article" date="2018" name="BMC Genomics">
        <title>Comparative genomics of the wheat fungal pathogen Pyrenophora tritici-repentis reveals chromosomal variations and genome plasticity.</title>
        <authorList>
            <person name="Moolhuijzen P."/>
            <person name="See P.T."/>
            <person name="Hane J.K."/>
            <person name="Shi G."/>
            <person name="Liu Z."/>
            <person name="Oliver R.P."/>
            <person name="Moffat C.S."/>
        </authorList>
    </citation>
    <scope>NUCLEOTIDE SEQUENCE [LARGE SCALE GENOMIC DNA]</scope>
    <source>
        <strain evidence="3">M4</strain>
    </source>
</reference>
<dbReference type="Proteomes" id="UP000245464">
    <property type="component" value="Chromosome 7"/>
</dbReference>
<evidence type="ECO:0000313" key="3">
    <source>
        <dbReference type="EMBL" id="KAF7568005.1"/>
    </source>
</evidence>
<feature type="chain" id="PRO_5043478767" evidence="2">
    <location>
        <begin position="19"/>
        <end position="83"/>
    </location>
</feature>
<feature type="compositionally biased region" description="Polar residues" evidence="1">
    <location>
        <begin position="41"/>
        <end position="59"/>
    </location>
</feature>
<dbReference type="RefSeq" id="XP_065960739.1">
    <property type="nucleotide sequence ID" value="XM_066108747.1"/>
</dbReference>
<dbReference type="KEGG" id="ptrr:6347691"/>
<protein>
    <submittedName>
        <fullName evidence="3">Uncharacterized protein</fullName>
    </submittedName>
</protein>
<evidence type="ECO:0000313" key="4">
    <source>
        <dbReference type="Proteomes" id="UP000245464"/>
    </source>
</evidence>
<feature type="region of interest" description="Disordered" evidence="1">
    <location>
        <begin position="37"/>
        <end position="62"/>
    </location>
</feature>
<feature type="signal peptide" evidence="2">
    <location>
        <begin position="1"/>
        <end position="18"/>
    </location>
</feature>
<dbReference type="EMBL" id="NQIK02000007">
    <property type="protein sequence ID" value="KAF7568005.1"/>
    <property type="molecule type" value="Genomic_DNA"/>
</dbReference>
<name>A0A5M9KYI6_9PLEO</name>
<sequence length="83" mass="8460">MRSYLTVCAFAIAASVQAAPIDAGVLEDLTAGLQGVMPGQGNKQPVDNNALTTGQNSGTNGEGIINDVLKSTSFRVPVLSPEA</sequence>
<accession>A0A5M9KYI6</accession>
<comment type="caution">
    <text evidence="3">The sequence shown here is derived from an EMBL/GenBank/DDBJ whole genome shotgun (WGS) entry which is preliminary data.</text>
</comment>
<proteinExistence type="predicted"/>
<dbReference type="GeneID" id="6347691"/>